<dbReference type="Proteomes" id="UP000317355">
    <property type="component" value="Unassembled WGS sequence"/>
</dbReference>
<feature type="transmembrane region" description="Helical" evidence="1">
    <location>
        <begin position="116"/>
        <end position="135"/>
    </location>
</feature>
<organism evidence="2 3">
    <name type="scientific">Sedimenticola thiotaurini</name>
    <dbReference type="NCBI Taxonomy" id="1543721"/>
    <lineage>
        <taxon>Bacteria</taxon>
        <taxon>Pseudomonadati</taxon>
        <taxon>Pseudomonadota</taxon>
        <taxon>Gammaproteobacteria</taxon>
        <taxon>Chromatiales</taxon>
        <taxon>Sedimenticolaceae</taxon>
        <taxon>Sedimenticola</taxon>
    </lineage>
</organism>
<accession>A0A558DDM7</accession>
<dbReference type="AlphaFoldDB" id="A0A558DDM7"/>
<dbReference type="InterPro" id="IPR007059">
    <property type="entry name" value="DmsC"/>
</dbReference>
<evidence type="ECO:0000313" key="2">
    <source>
        <dbReference type="EMBL" id="TVT59132.1"/>
    </source>
</evidence>
<dbReference type="GO" id="GO:0005886">
    <property type="term" value="C:plasma membrane"/>
    <property type="evidence" value="ECO:0007669"/>
    <property type="project" value="TreeGrafter"/>
</dbReference>
<keyword evidence="1" id="KW-1133">Transmembrane helix</keyword>
<dbReference type="Pfam" id="PF04976">
    <property type="entry name" value="DmsC"/>
    <property type="match status" value="1"/>
</dbReference>
<keyword evidence="1" id="KW-0472">Membrane</keyword>
<feature type="transmembrane region" description="Helical" evidence="1">
    <location>
        <begin position="243"/>
        <end position="260"/>
    </location>
</feature>
<sequence>MKRNRTSSAAYSPRIQRNWDWRAAGNFIGGGAGSGLIISATLMSPSGFDALPFVFLGLILVAAGLFCVWLEIGRPWRALNVLKHFSTSWMSREAWVAPLLFFLGILTLLFEPLLVWLVALLAAAFLYSQSRILRADKGIPAWRHPRAGHLVVLTGLTEGCGLLVLLLPLFDQLQWVVWGVFLLLLAGRAVAWRVYREGLAQAKVPQASQKRLAGIDREFLLVGHVLPALLLAMALIVPEAAMLAGLLGMLAGAWMKYNLITRAAFTQGFTLQHAPVRGQPAPQSRPALN</sequence>
<feature type="transmembrane region" description="Helical" evidence="1">
    <location>
        <begin position="175"/>
        <end position="195"/>
    </location>
</feature>
<evidence type="ECO:0000313" key="3">
    <source>
        <dbReference type="Proteomes" id="UP000317355"/>
    </source>
</evidence>
<name>A0A558DDM7_9GAMM</name>
<proteinExistence type="predicted"/>
<feature type="transmembrane region" description="Helical" evidence="1">
    <location>
        <begin position="21"/>
        <end position="44"/>
    </location>
</feature>
<dbReference type="PANTHER" id="PTHR38095:SF1">
    <property type="entry name" value="ANAEROBIC DIMETHYL SULFOXIDE REDUCTASE CHAIN YNFH"/>
    <property type="match status" value="1"/>
</dbReference>
<evidence type="ECO:0000256" key="1">
    <source>
        <dbReference type="SAM" id="Phobius"/>
    </source>
</evidence>
<protein>
    <submittedName>
        <fullName evidence="2">Phenylacetyl-CoA:acceptor oxidoreductase</fullName>
    </submittedName>
</protein>
<comment type="caution">
    <text evidence="2">The sequence shown here is derived from an EMBL/GenBank/DDBJ whole genome shotgun (WGS) entry which is preliminary data.</text>
</comment>
<dbReference type="PANTHER" id="PTHR38095">
    <property type="entry name" value="ANAEROBIC DIMETHYL SULFOXIDE REDUCTASE CHAIN YNFH"/>
    <property type="match status" value="1"/>
</dbReference>
<dbReference type="GO" id="GO:0009389">
    <property type="term" value="F:dimethyl sulfoxide reductase activity"/>
    <property type="evidence" value="ECO:0007669"/>
    <property type="project" value="TreeGrafter"/>
</dbReference>
<keyword evidence="1" id="KW-0812">Transmembrane</keyword>
<dbReference type="GO" id="GO:0009390">
    <property type="term" value="C:dimethyl sulfoxide reductase complex"/>
    <property type="evidence" value="ECO:0007669"/>
    <property type="project" value="TreeGrafter"/>
</dbReference>
<feature type="transmembrane region" description="Helical" evidence="1">
    <location>
        <begin position="219"/>
        <end position="237"/>
    </location>
</feature>
<dbReference type="GO" id="GO:0019645">
    <property type="term" value="P:anaerobic electron transport chain"/>
    <property type="evidence" value="ECO:0007669"/>
    <property type="project" value="InterPro"/>
</dbReference>
<gene>
    <name evidence="2" type="ORF">FHK82_03285</name>
</gene>
<dbReference type="EMBL" id="VMRY01000005">
    <property type="protein sequence ID" value="TVT59132.1"/>
    <property type="molecule type" value="Genomic_DNA"/>
</dbReference>
<reference evidence="2 3" key="1">
    <citation type="submission" date="2019-07" db="EMBL/GenBank/DDBJ databases">
        <title>The pathways for chlorine oxyanion respiration interact through the shared metabolite chlorate.</title>
        <authorList>
            <person name="Barnum T.P."/>
            <person name="Cheng Y."/>
            <person name="Hill K.A."/>
            <person name="Lucas L.N."/>
            <person name="Carlson H.K."/>
            <person name="Coates J.D."/>
        </authorList>
    </citation>
    <scope>NUCLEOTIDE SEQUENCE [LARGE SCALE GENOMIC DNA]</scope>
    <source>
        <strain evidence="2">BK-3</strain>
    </source>
</reference>
<dbReference type="Gene3D" id="1.20.1630.10">
    <property type="entry name" value="Formate dehydrogenase/DMSO reductase domain"/>
    <property type="match status" value="1"/>
</dbReference>
<feature type="transmembrane region" description="Helical" evidence="1">
    <location>
        <begin position="93"/>
        <end position="110"/>
    </location>
</feature>
<feature type="transmembrane region" description="Helical" evidence="1">
    <location>
        <begin position="147"/>
        <end position="169"/>
    </location>
</feature>
<feature type="transmembrane region" description="Helical" evidence="1">
    <location>
        <begin position="50"/>
        <end position="72"/>
    </location>
</feature>